<sequence>MEIKKDNGGKEEGSSVFVVDPIPVRFAGLNLPHDPIDSSNNIITASNDPLPFTSTRPFGAAQRTFSSQEIVDTILQKTQELNEAYSQELKALMKDQAKDQVEASQDIINLYSRLRKTVKTQLEAVKDQIVTVKDQLLAITLQQSQQMTLMQQHISKLTQQNEQMLALIGENRQLKAELTVVKEEMNERITNMSDHLPKGISSLLKPKEIKIEPHEPTLVPNYPREHSVFVAAGSGPNSAIDSYDAHV</sequence>
<gene>
    <name evidence="1" type="ORF">BCR41DRAFT_372817</name>
</gene>
<name>A0A1Y2GHG0_9FUNG</name>
<dbReference type="RefSeq" id="XP_021878769.1">
    <property type="nucleotide sequence ID" value="XM_022026721.1"/>
</dbReference>
<dbReference type="Proteomes" id="UP000193648">
    <property type="component" value="Unassembled WGS sequence"/>
</dbReference>
<evidence type="ECO:0000313" key="2">
    <source>
        <dbReference type="Proteomes" id="UP000193648"/>
    </source>
</evidence>
<proteinExistence type="predicted"/>
<dbReference type="InParanoid" id="A0A1Y2GHG0"/>
<dbReference type="GeneID" id="33568564"/>
<reference evidence="1 2" key="1">
    <citation type="submission" date="2016-07" db="EMBL/GenBank/DDBJ databases">
        <title>Pervasive Adenine N6-methylation of Active Genes in Fungi.</title>
        <authorList>
            <consortium name="DOE Joint Genome Institute"/>
            <person name="Mondo S.J."/>
            <person name="Dannebaum R.O."/>
            <person name="Kuo R.C."/>
            <person name="Labutti K."/>
            <person name="Haridas S."/>
            <person name="Kuo A."/>
            <person name="Salamov A."/>
            <person name="Ahrendt S.R."/>
            <person name="Lipzen A."/>
            <person name="Sullivan W."/>
            <person name="Andreopoulos W.B."/>
            <person name="Clum A."/>
            <person name="Lindquist E."/>
            <person name="Daum C."/>
            <person name="Ramamoorthy G.K."/>
            <person name="Gryganskyi A."/>
            <person name="Culley D."/>
            <person name="Magnuson J.K."/>
            <person name="James T.Y."/>
            <person name="O'Malley M.A."/>
            <person name="Stajich J.E."/>
            <person name="Spatafora J.W."/>
            <person name="Visel A."/>
            <person name="Grigoriev I.V."/>
        </authorList>
    </citation>
    <scope>NUCLEOTIDE SEQUENCE [LARGE SCALE GENOMIC DNA]</scope>
    <source>
        <strain evidence="1 2">NRRL 3116</strain>
    </source>
</reference>
<keyword evidence="2" id="KW-1185">Reference proteome</keyword>
<comment type="caution">
    <text evidence="1">The sequence shown here is derived from an EMBL/GenBank/DDBJ whole genome shotgun (WGS) entry which is preliminary data.</text>
</comment>
<protein>
    <submittedName>
        <fullName evidence="1">Uncharacterized protein</fullName>
    </submittedName>
</protein>
<organism evidence="1 2">
    <name type="scientific">Lobosporangium transversale</name>
    <dbReference type="NCBI Taxonomy" id="64571"/>
    <lineage>
        <taxon>Eukaryota</taxon>
        <taxon>Fungi</taxon>
        <taxon>Fungi incertae sedis</taxon>
        <taxon>Mucoromycota</taxon>
        <taxon>Mortierellomycotina</taxon>
        <taxon>Mortierellomycetes</taxon>
        <taxon>Mortierellales</taxon>
        <taxon>Mortierellaceae</taxon>
        <taxon>Lobosporangium</taxon>
    </lineage>
</organism>
<dbReference type="AlphaFoldDB" id="A0A1Y2GHG0"/>
<accession>A0A1Y2GHG0</accession>
<evidence type="ECO:0000313" key="1">
    <source>
        <dbReference type="EMBL" id="ORZ09316.1"/>
    </source>
</evidence>
<dbReference type="EMBL" id="MCFF01000034">
    <property type="protein sequence ID" value="ORZ09316.1"/>
    <property type="molecule type" value="Genomic_DNA"/>
</dbReference>